<dbReference type="PANTHER" id="PTHR37017:SF13">
    <property type="entry name" value="AB HYDROLASE-1 DOMAIN-CONTAINING PROTEIN"/>
    <property type="match status" value="1"/>
</dbReference>
<comment type="caution">
    <text evidence="2">The sequence shown here is derived from an EMBL/GenBank/DDBJ whole genome shotgun (WGS) entry which is preliminary data.</text>
</comment>
<dbReference type="Gene3D" id="3.40.50.1820">
    <property type="entry name" value="alpha/beta hydrolase"/>
    <property type="match status" value="1"/>
</dbReference>
<dbReference type="Proteomes" id="UP000652219">
    <property type="component" value="Unassembled WGS sequence"/>
</dbReference>
<dbReference type="AlphaFoldDB" id="A0A8H6JB52"/>
<dbReference type="InterPro" id="IPR000073">
    <property type="entry name" value="AB_hydrolase_1"/>
</dbReference>
<gene>
    <name evidence="2" type="ORF">CSOJ01_06777</name>
</gene>
<keyword evidence="3" id="KW-1185">Reference proteome</keyword>
<organism evidence="2 3">
    <name type="scientific">Colletotrichum sojae</name>
    <dbReference type="NCBI Taxonomy" id="2175907"/>
    <lineage>
        <taxon>Eukaryota</taxon>
        <taxon>Fungi</taxon>
        <taxon>Dikarya</taxon>
        <taxon>Ascomycota</taxon>
        <taxon>Pezizomycotina</taxon>
        <taxon>Sordariomycetes</taxon>
        <taxon>Hypocreomycetidae</taxon>
        <taxon>Glomerellales</taxon>
        <taxon>Glomerellaceae</taxon>
        <taxon>Colletotrichum</taxon>
        <taxon>Colletotrichum orchidearum species complex</taxon>
    </lineage>
</organism>
<proteinExistence type="predicted"/>
<dbReference type="EMBL" id="WIGN01000097">
    <property type="protein sequence ID" value="KAF6809722.1"/>
    <property type="molecule type" value="Genomic_DNA"/>
</dbReference>
<name>A0A8H6JB52_9PEZI</name>
<dbReference type="InterPro" id="IPR029058">
    <property type="entry name" value="AB_hydrolase_fold"/>
</dbReference>
<feature type="domain" description="AB hydrolase-1" evidence="1">
    <location>
        <begin position="12"/>
        <end position="227"/>
    </location>
</feature>
<sequence>MAATKAPRSLGIVLIHGGFHQSTCFALAKSRLEAAGFSPVLGVDLTSVGTNPSVTLDDDARSIQAAIEPHIDAGREFLALAHSYGAGKKGGIRAAIYLTANMPPKKGASALSVLPPGLDIVDVGDDGLVRANAKAKAAFYGPDMSDETADACMAALLPQSSAALFGGASVGLDELTVPAYYILCEKDQTIAPATQQEIIATIPTLRRVLRNPGGHSAFITEVDRFVEQVVEIAEEVEREGEVEA</sequence>
<dbReference type="SUPFAM" id="SSF53474">
    <property type="entry name" value="alpha/beta-Hydrolases"/>
    <property type="match status" value="1"/>
</dbReference>
<reference evidence="2 3" key="1">
    <citation type="journal article" date="2020" name="Phytopathology">
        <title>Genome Sequence Resources of Colletotrichum truncatum, C. plurivorum, C. musicola, and C. sojae: Four Species Pathogenic to Soybean (Glycine max).</title>
        <authorList>
            <person name="Rogerio F."/>
            <person name="Boufleur T.R."/>
            <person name="Ciampi-Guillardi M."/>
            <person name="Sukno S.A."/>
            <person name="Thon M.R."/>
            <person name="Massola Junior N.S."/>
            <person name="Baroncelli R."/>
        </authorList>
    </citation>
    <scope>NUCLEOTIDE SEQUENCE [LARGE SCALE GENOMIC DNA]</scope>
    <source>
        <strain evidence="2 3">LFN0009</strain>
    </source>
</reference>
<dbReference type="PANTHER" id="PTHR37017">
    <property type="entry name" value="AB HYDROLASE-1 DOMAIN-CONTAINING PROTEIN-RELATED"/>
    <property type="match status" value="1"/>
</dbReference>
<dbReference type="Pfam" id="PF12697">
    <property type="entry name" value="Abhydrolase_6"/>
    <property type="match status" value="1"/>
</dbReference>
<evidence type="ECO:0000313" key="2">
    <source>
        <dbReference type="EMBL" id="KAF6809722.1"/>
    </source>
</evidence>
<dbReference type="InterPro" id="IPR052897">
    <property type="entry name" value="Sec-Metab_Biosynth_Hydrolase"/>
</dbReference>
<evidence type="ECO:0000259" key="1">
    <source>
        <dbReference type="Pfam" id="PF12697"/>
    </source>
</evidence>
<accession>A0A8H6JB52</accession>
<evidence type="ECO:0000313" key="3">
    <source>
        <dbReference type="Proteomes" id="UP000652219"/>
    </source>
</evidence>
<protein>
    <recommendedName>
        <fullName evidence="1">AB hydrolase-1 domain-containing protein</fullName>
    </recommendedName>
</protein>